<dbReference type="PROSITE" id="PS51409">
    <property type="entry name" value="ARGINASE_2"/>
    <property type="match status" value="1"/>
</dbReference>
<protein>
    <submittedName>
        <fullName evidence="5">Arginase family protein</fullName>
    </submittedName>
</protein>
<organism evidence="5 6">
    <name type="scientific">Ollibium composti</name>
    <dbReference type="NCBI Taxonomy" id="2675109"/>
    <lineage>
        <taxon>Bacteria</taxon>
        <taxon>Pseudomonadati</taxon>
        <taxon>Pseudomonadota</taxon>
        <taxon>Alphaproteobacteria</taxon>
        <taxon>Hyphomicrobiales</taxon>
        <taxon>Phyllobacteriaceae</taxon>
        <taxon>Ollibium</taxon>
    </lineage>
</organism>
<dbReference type="Pfam" id="PF00491">
    <property type="entry name" value="Arginase"/>
    <property type="match status" value="1"/>
</dbReference>
<dbReference type="InterPro" id="IPR023696">
    <property type="entry name" value="Ureohydrolase_dom_sf"/>
</dbReference>
<sequence>MKLALILAPYDSGHYHAGFGQGPDAIITGGLVDELALHGHEAEVIEIDKIEDEDLREITAGFAVCDAVSRAIGIARAEGRFPIVLAGNCLTAAGAIAGEGSDSIVWFDQHGDINTPETSATGFLDGMALATVLGLCWRTIANAIPGFSAIDPWRCMLVGARDLDTTEKKLLEDLPVIRASCADLPEKAERLKAAGAERTHLHIDLDVHNSDTLQANRYAAPGGPSPQDVRQAVSALARAVPVTGVTITAYDPAFDAKGEVPPVVGRLLVDFLAAMERI</sequence>
<comment type="similarity">
    <text evidence="4">Belongs to the arginase family.</text>
</comment>
<evidence type="ECO:0000256" key="4">
    <source>
        <dbReference type="PROSITE-ProRule" id="PRU00742"/>
    </source>
</evidence>
<proteinExistence type="inferred from homology"/>
<evidence type="ECO:0000256" key="1">
    <source>
        <dbReference type="ARBA" id="ARBA00022723"/>
    </source>
</evidence>
<evidence type="ECO:0000256" key="3">
    <source>
        <dbReference type="ARBA" id="ARBA00023211"/>
    </source>
</evidence>
<keyword evidence="3" id="KW-0464">Manganese</keyword>
<dbReference type="RefSeq" id="WP_136354236.1">
    <property type="nucleotide sequence ID" value="NZ_SSNY01000002.1"/>
</dbReference>
<evidence type="ECO:0000256" key="2">
    <source>
        <dbReference type="ARBA" id="ARBA00022801"/>
    </source>
</evidence>
<dbReference type="PANTHER" id="PTHR43782">
    <property type="entry name" value="ARGINASE"/>
    <property type="match status" value="1"/>
</dbReference>
<keyword evidence="2" id="KW-0378">Hydrolase</keyword>
<name>A0ABY2QB73_9HYPH</name>
<dbReference type="EMBL" id="SSNY01000002">
    <property type="protein sequence ID" value="THF58806.1"/>
    <property type="molecule type" value="Genomic_DNA"/>
</dbReference>
<keyword evidence="6" id="KW-1185">Reference proteome</keyword>
<reference evidence="5 6" key="1">
    <citation type="submission" date="2019-04" db="EMBL/GenBank/DDBJ databases">
        <title>Mesorhizobium composti sp. nov., isolated from compost.</title>
        <authorList>
            <person name="Lin S.-Y."/>
            <person name="Hameed A."/>
            <person name="Hsieh Y.-T."/>
            <person name="Young C.-C."/>
        </authorList>
    </citation>
    <scope>NUCLEOTIDE SEQUENCE [LARGE SCALE GENOMIC DNA]</scope>
    <source>
        <strain evidence="5 6">CC-YTH430</strain>
    </source>
</reference>
<dbReference type="CDD" id="cd09999">
    <property type="entry name" value="Arginase-like_1"/>
    <property type="match status" value="1"/>
</dbReference>
<accession>A0ABY2QB73</accession>
<dbReference type="PANTHER" id="PTHR43782:SF3">
    <property type="entry name" value="ARGINASE"/>
    <property type="match status" value="1"/>
</dbReference>
<evidence type="ECO:0000313" key="6">
    <source>
        <dbReference type="Proteomes" id="UP000306441"/>
    </source>
</evidence>
<keyword evidence="1" id="KW-0479">Metal-binding</keyword>
<dbReference type="SUPFAM" id="SSF52768">
    <property type="entry name" value="Arginase/deacetylase"/>
    <property type="match status" value="1"/>
</dbReference>
<dbReference type="Proteomes" id="UP000306441">
    <property type="component" value="Unassembled WGS sequence"/>
</dbReference>
<comment type="caution">
    <text evidence="5">The sequence shown here is derived from an EMBL/GenBank/DDBJ whole genome shotgun (WGS) entry which is preliminary data.</text>
</comment>
<gene>
    <name evidence="5" type="ORF">E6C48_03885</name>
</gene>
<dbReference type="InterPro" id="IPR006035">
    <property type="entry name" value="Ureohydrolase"/>
</dbReference>
<evidence type="ECO:0000313" key="5">
    <source>
        <dbReference type="EMBL" id="THF58806.1"/>
    </source>
</evidence>
<dbReference type="Gene3D" id="3.40.800.10">
    <property type="entry name" value="Ureohydrolase domain"/>
    <property type="match status" value="1"/>
</dbReference>